<organism evidence="3 4">
    <name type="scientific">Cellulomonas denverensis</name>
    <dbReference type="NCBI Taxonomy" id="264297"/>
    <lineage>
        <taxon>Bacteria</taxon>
        <taxon>Bacillati</taxon>
        <taxon>Actinomycetota</taxon>
        <taxon>Actinomycetes</taxon>
        <taxon>Micrococcales</taxon>
        <taxon>Cellulomonadaceae</taxon>
        <taxon>Cellulomonas</taxon>
    </lineage>
</organism>
<dbReference type="InterPro" id="IPR029016">
    <property type="entry name" value="GAF-like_dom_sf"/>
</dbReference>
<keyword evidence="4" id="KW-1185">Reference proteome</keyword>
<comment type="caution">
    <text evidence="3">The sequence shown here is derived from an EMBL/GenBank/DDBJ whole genome shotgun (WGS) entry which is preliminary data.</text>
</comment>
<evidence type="ECO:0000313" key="3">
    <source>
        <dbReference type="EMBL" id="NKY21510.1"/>
    </source>
</evidence>
<protein>
    <submittedName>
        <fullName evidence="3">SpoIIE family protein phosphatase</fullName>
    </submittedName>
</protein>
<gene>
    <name evidence="3" type="ORF">HGA03_02395</name>
</gene>
<dbReference type="Gene3D" id="3.60.40.10">
    <property type="entry name" value="PPM-type phosphatase domain"/>
    <property type="match status" value="1"/>
</dbReference>
<proteinExistence type="predicted"/>
<dbReference type="Gene3D" id="3.30.450.40">
    <property type="match status" value="1"/>
</dbReference>
<name>A0A7X6KSW4_9CELL</name>
<accession>A0A7X6KSW4</accession>
<dbReference type="SMART" id="SM00065">
    <property type="entry name" value="GAF"/>
    <property type="match status" value="1"/>
</dbReference>
<evidence type="ECO:0000259" key="1">
    <source>
        <dbReference type="SMART" id="SM00065"/>
    </source>
</evidence>
<dbReference type="SMART" id="SM00331">
    <property type="entry name" value="PP2C_SIG"/>
    <property type="match status" value="1"/>
</dbReference>
<reference evidence="3 4" key="1">
    <citation type="submission" date="2020-04" db="EMBL/GenBank/DDBJ databases">
        <title>MicrobeNet Type strains.</title>
        <authorList>
            <person name="Nicholson A.C."/>
        </authorList>
    </citation>
    <scope>NUCLEOTIDE SEQUENCE [LARGE SCALE GENOMIC DNA]</scope>
    <source>
        <strain evidence="3 4">ATCC BAA-788</strain>
    </source>
</reference>
<feature type="domain" description="GAF" evidence="1">
    <location>
        <begin position="26"/>
        <end position="168"/>
    </location>
</feature>
<dbReference type="SUPFAM" id="SSF55781">
    <property type="entry name" value="GAF domain-like"/>
    <property type="match status" value="1"/>
</dbReference>
<dbReference type="PANTHER" id="PTHR43102:SF2">
    <property type="entry name" value="GAF DOMAIN-CONTAINING PROTEIN"/>
    <property type="match status" value="1"/>
</dbReference>
<evidence type="ECO:0000259" key="2">
    <source>
        <dbReference type="SMART" id="SM00331"/>
    </source>
</evidence>
<dbReference type="PANTHER" id="PTHR43102">
    <property type="entry name" value="SLR1143 PROTEIN"/>
    <property type="match status" value="1"/>
</dbReference>
<sequence length="381" mass="40288">MSEGTTTTAEVDRLAALHRLGLLDTPPEDRFDRVTRLAQRMLQVPLAFVSLVDTDRLFFKSRQGSPDPEMPRDGTFCSAAVSQPSIFVVPDAAGDDRFRDAPFVVGDPHIRFYAGRPLVASGGERVGTLCVMDHQPREFTAQDEAVLTDLADWVEKELAGEAEWAQAAAVQRGLIPAAPPAIPGWDLAGERLTARGVGGHFYDWRQVDGQLVLTLAEVTGPGLGAAIIAATVRSVLRGLGRHEDVAAAVELTGRLVGPDLTSTGTTVSVFHGQLDPESGVLRYTRAGDGLALIRTAGGDLVWPAAPGPPLSGRDAGPRTAAELVLLPGDTLVVASHGRGLVPERSTGAGTAREALDRLLSAGPPTVLTEDVTMLALRRGDR</sequence>
<dbReference type="Pfam" id="PF01590">
    <property type="entry name" value="GAF"/>
    <property type="match status" value="1"/>
</dbReference>
<dbReference type="EMBL" id="JAAXOX010000001">
    <property type="protein sequence ID" value="NKY21510.1"/>
    <property type="molecule type" value="Genomic_DNA"/>
</dbReference>
<dbReference type="RefSeq" id="WP_168628588.1">
    <property type="nucleotide sequence ID" value="NZ_BONL01000029.1"/>
</dbReference>
<dbReference type="Pfam" id="PF07228">
    <property type="entry name" value="SpoIIE"/>
    <property type="match status" value="1"/>
</dbReference>
<dbReference type="InterPro" id="IPR036457">
    <property type="entry name" value="PPM-type-like_dom_sf"/>
</dbReference>
<dbReference type="InterPro" id="IPR001932">
    <property type="entry name" value="PPM-type_phosphatase-like_dom"/>
</dbReference>
<evidence type="ECO:0000313" key="4">
    <source>
        <dbReference type="Proteomes" id="UP000581206"/>
    </source>
</evidence>
<dbReference type="InterPro" id="IPR003018">
    <property type="entry name" value="GAF"/>
</dbReference>
<dbReference type="AlphaFoldDB" id="A0A7X6KSW4"/>
<feature type="domain" description="PPM-type phosphatase" evidence="2">
    <location>
        <begin position="182"/>
        <end position="378"/>
    </location>
</feature>
<dbReference type="Proteomes" id="UP000581206">
    <property type="component" value="Unassembled WGS sequence"/>
</dbReference>